<accession>A0ABX4WBE7</accession>
<comment type="caution">
    <text evidence="1">The sequence shown here is derived from an EMBL/GenBank/DDBJ whole genome shotgun (WGS) entry which is preliminary data.</text>
</comment>
<name>A0ABX4WBE7_VIBDI</name>
<keyword evidence="2" id="KW-1185">Reference proteome</keyword>
<organism evidence="1 2">
    <name type="scientific">Vibrio diazotrophicus</name>
    <dbReference type="NCBI Taxonomy" id="685"/>
    <lineage>
        <taxon>Bacteria</taxon>
        <taxon>Pseudomonadati</taxon>
        <taxon>Pseudomonadota</taxon>
        <taxon>Gammaproteobacteria</taxon>
        <taxon>Vibrionales</taxon>
        <taxon>Vibrionaceae</taxon>
        <taxon>Vibrio</taxon>
    </lineage>
</organism>
<evidence type="ECO:0000313" key="1">
    <source>
        <dbReference type="EMBL" id="PNI01214.1"/>
    </source>
</evidence>
<reference evidence="1 2" key="1">
    <citation type="submission" date="2018-01" db="EMBL/GenBank/DDBJ databases">
        <title>Draft genome sequences of six Vibrio diazotrophicus strains isolated from deep-sea sediments of the Baltic Sea.</title>
        <authorList>
            <person name="Castillo D."/>
            <person name="Vandieken V."/>
            <person name="Chiang O."/>
            <person name="Middelboe M."/>
        </authorList>
    </citation>
    <scope>NUCLEOTIDE SEQUENCE [LARGE SCALE GENOMIC DNA]</scope>
    <source>
        <strain evidence="1 2">65.10M</strain>
    </source>
</reference>
<gene>
    <name evidence="1" type="ORF">C1O25_08250</name>
</gene>
<dbReference type="EMBL" id="POSM01000009">
    <property type="protein sequence ID" value="PNI01214.1"/>
    <property type="molecule type" value="Genomic_DNA"/>
</dbReference>
<dbReference type="RefSeq" id="WP_102968262.1">
    <property type="nucleotide sequence ID" value="NZ_POSM01000009.1"/>
</dbReference>
<evidence type="ECO:0000313" key="2">
    <source>
        <dbReference type="Proteomes" id="UP000236547"/>
    </source>
</evidence>
<proteinExistence type="predicted"/>
<dbReference type="Proteomes" id="UP000236547">
    <property type="component" value="Unassembled WGS sequence"/>
</dbReference>
<sequence length="165" mass="19393">MGEYYDEKNKETFDYNTQKIWEALVAIKNDKKLPATKAQLVKLTGLTRNTFNPKGVRSWVGGELDNIKSDRISDAEKMKVTKQKETQNLNDLLDQSKLEILHWFTKYSESERELEKLRTRSKRDLESLEWYKAELQKEREAQIKLHKRIEVMESLLNDKLADSGA</sequence>
<protein>
    <submittedName>
        <fullName evidence="1">Uncharacterized protein</fullName>
    </submittedName>
</protein>